<evidence type="ECO:0000313" key="5">
    <source>
        <dbReference type="EMBL" id="OWK30161.1"/>
    </source>
</evidence>
<keyword evidence="6" id="KW-1185">Reference proteome</keyword>
<proteinExistence type="predicted"/>
<gene>
    <name evidence="5" type="ORF">SPDO_18430</name>
</gene>
<dbReference type="OrthoDB" id="9802510at2"/>
<keyword evidence="2" id="KW-0288">FMN</keyword>
<dbReference type="CDD" id="cd02136">
    <property type="entry name" value="PnbA_NfnB-like"/>
    <property type="match status" value="1"/>
</dbReference>
<sequence>MNVTEAVKERRSVRGFLDKEVPMEVLKDLALTSARAATGGNIQPWHIDIVAGAKMDELKEIMRGKLERRETEKPGYDIYPREMTDATKARTFQIGEIMYGHLGIPREDKRARAQWFARNFQFFGAPAAFFVTVDRRMGPPQWADLGMYLQNLMLLAVEKGLATCPQECWAVYPDTVEAFLGTPSERMLFCGVAIGYEDKDEPANRTRAPRAPEEEWLTVLA</sequence>
<protein>
    <submittedName>
        <fullName evidence="5">Nitroreductase family protein</fullName>
    </submittedName>
</protein>
<name>A0A245ZK85_9SPHN</name>
<accession>A0A245ZK85</accession>
<reference evidence="5 6" key="1">
    <citation type="submission" date="2017-03" db="EMBL/GenBank/DDBJ databases">
        <title>Genome sequence of Sphingomonas dokdonensis DSM 21029.</title>
        <authorList>
            <person name="Poehlein A."/>
            <person name="Wuebbeler J.H."/>
            <person name="Steinbuechel A."/>
            <person name="Daniel R."/>
        </authorList>
    </citation>
    <scope>NUCLEOTIDE SEQUENCE [LARGE SCALE GENOMIC DNA]</scope>
    <source>
        <strain evidence="5 6">DSM 21029</strain>
    </source>
</reference>
<dbReference type="Pfam" id="PF00881">
    <property type="entry name" value="Nitroreductase"/>
    <property type="match status" value="1"/>
</dbReference>
<feature type="domain" description="Nitroreductase" evidence="4">
    <location>
        <begin position="7"/>
        <end position="196"/>
    </location>
</feature>
<dbReference type="GO" id="GO:0016491">
    <property type="term" value="F:oxidoreductase activity"/>
    <property type="evidence" value="ECO:0007669"/>
    <property type="project" value="UniProtKB-KW"/>
</dbReference>
<dbReference type="InterPro" id="IPR050627">
    <property type="entry name" value="Nitroreductase/BluB"/>
</dbReference>
<evidence type="ECO:0000256" key="2">
    <source>
        <dbReference type="ARBA" id="ARBA00022643"/>
    </source>
</evidence>
<dbReference type="RefSeq" id="WP_088367183.1">
    <property type="nucleotide sequence ID" value="NZ_NBBI01000003.1"/>
</dbReference>
<comment type="caution">
    <text evidence="5">The sequence shown here is derived from an EMBL/GenBank/DDBJ whole genome shotgun (WGS) entry which is preliminary data.</text>
</comment>
<dbReference type="Gene3D" id="3.40.109.10">
    <property type="entry name" value="NADH Oxidase"/>
    <property type="match status" value="1"/>
</dbReference>
<keyword evidence="3" id="KW-0560">Oxidoreductase</keyword>
<dbReference type="Proteomes" id="UP000197290">
    <property type="component" value="Unassembled WGS sequence"/>
</dbReference>
<evidence type="ECO:0000313" key="6">
    <source>
        <dbReference type="Proteomes" id="UP000197290"/>
    </source>
</evidence>
<dbReference type="SUPFAM" id="SSF55469">
    <property type="entry name" value="FMN-dependent nitroreductase-like"/>
    <property type="match status" value="1"/>
</dbReference>
<dbReference type="AlphaFoldDB" id="A0A245ZK85"/>
<dbReference type="PANTHER" id="PTHR23026:SF90">
    <property type="entry name" value="IODOTYROSINE DEIODINASE 1"/>
    <property type="match status" value="1"/>
</dbReference>
<evidence type="ECO:0000259" key="4">
    <source>
        <dbReference type="Pfam" id="PF00881"/>
    </source>
</evidence>
<dbReference type="InterPro" id="IPR000415">
    <property type="entry name" value="Nitroreductase-like"/>
</dbReference>
<evidence type="ECO:0000256" key="3">
    <source>
        <dbReference type="ARBA" id="ARBA00023002"/>
    </source>
</evidence>
<dbReference type="InterPro" id="IPR029479">
    <property type="entry name" value="Nitroreductase"/>
</dbReference>
<dbReference type="EMBL" id="NBBI01000003">
    <property type="protein sequence ID" value="OWK30161.1"/>
    <property type="molecule type" value="Genomic_DNA"/>
</dbReference>
<keyword evidence="1" id="KW-0285">Flavoprotein</keyword>
<dbReference type="PANTHER" id="PTHR23026">
    <property type="entry name" value="NADPH NITROREDUCTASE"/>
    <property type="match status" value="1"/>
</dbReference>
<organism evidence="5 6">
    <name type="scientific">Sphingomonas dokdonensis</name>
    <dbReference type="NCBI Taxonomy" id="344880"/>
    <lineage>
        <taxon>Bacteria</taxon>
        <taxon>Pseudomonadati</taxon>
        <taxon>Pseudomonadota</taxon>
        <taxon>Alphaproteobacteria</taxon>
        <taxon>Sphingomonadales</taxon>
        <taxon>Sphingomonadaceae</taxon>
        <taxon>Sphingomonas</taxon>
    </lineage>
</organism>
<evidence type="ECO:0000256" key="1">
    <source>
        <dbReference type="ARBA" id="ARBA00022630"/>
    </source>
</evidence>